<keyword evidence="2" id="KW-0808">Transferase</keyword>
<evidence type="ECO:0000259" key="1">
    <source>
        <dbReference type="PROSITE" id="PS51186"/>
    </source>
</evidence>
<sequence>MLTIQNLILENMIRAYEKLSQLSQVFTFVETDRTQRFESEIPYGLFNSVFTYKRSEEINPADEMASIKSLYHNRGQKLAWVTTSHEQDEVINQALAANHFNQVGVISGMGLSLEGWHSDLPDMSGLEVRAIREPQEIEEFRKVMLAGYNVPEPMADIFSKVFVDGPNQDTTTVQHYLAYVDGVPVTTLTTFTEGDVAGFYSIATLEAYRSRGIARTVLAHVLRIVQQKGVKLAVIHATPMGRSVYPKVGFKEELTLNIFSS</sequence>
<reference evidence="2 3" key="1">
    <citation type="submission" date="2019-12" db="EMBL/GenBank/DDBJ databases">
        <title>Paenibacillus sp. nov. sp. isolated from soil.</title>
        <authorList>
            <person name="Kim J."/>
            <person name="Jeong S.E."/>
            <person name="Jung H.S."/>
            <person name="Jeon C.O."/>
        </authorList>
    </citation>
    <scope>NUCLEOTIDE SEQUENCE [LARGE SCALE GENOMIC DNA]</scope>
    <source>
        <strain evidence="2 3">5J-6</strain>
    </source>
</reference>
<dbReference type="Proteomes" id="UP000481087">
    <property type="component" value="Unassembled WGS sequence"/>
</dbReference>
<feature type="domain" description="N-acetyltransferase" evidence="1">
    <location>
        <begin position="126"/>
        <end position="261"/>
    </location>
</feature>
<dbReference type="RefSeq" id="WP_161405325.1">
    <property type="nucleotide sequence ID" value="NZ_WTUZ01000007.1"/>
</dbReference>
<dbReference type="Pfam" id="PF00583">
    <property type="entry name" value="Acetyltransf_1"/>
    <property type="match status" value="1"/>
</dbReference>
<evidence type="ECO:0000313" key="3">
    <source>
        <dbReference type="Proteomes" id="UP000481087"/>
    </source>
</evidence>
<keyword evidence="3" id="KW-1185">Reference proteome</keyword>
<accession>A0A6L8UV34</accession>
<organism evidence="2 3">
    <name type="scientific">Paenibacillus silvestris</name>
    <dbReference type="NCBI Taxonomy" id="2606219"/>
    <lineage>
        <taxon>Bacteria</taxon>
        <taxon>Bacillati</taxon>
        <taxon>Bacillota</taxon>
        <taxon>Bacilli</taxon>
        <taxon>Bacillales</taxon>
        <taxon>Paenibacillaceae</taxon>
        <taxon>Paenibacillus</taxon>
    </lineage>
</organism>
<dbReference type="PROSITE" id="PS51186">
    <property type="entry name" value="GNAT"/>
    <property type="match status" value="1"/>
</dbReference>
<dbReference type="AlphaFoldDB" id="A0A6L8UV34"/>
<dbReference type="CDD" id="cd04301">
    <property type="entry name" value="NAT_SF"/>
    <property type="match status" value="1"/>
</dbReference>
<dbReference type="InterPro" id="IPR016181">
    <property type="entry name" value="Acyl_CoA_acyltransferase"/>
</dbReference>
<dbReference type="EMBL" id="WTUZ01000007">
    <property type="protein sequence ID" value="MZQ81009.1"/>
    <property type="molecule type" value="Genomic_DNA"/>
</dbReference>
<dbReference type="InterPro" id="IPR000182">
    <property type="entry name" value="GNAT_dom"/>
</dbReference>
<proteinExistence type="predicted"/>
<name>A0A6L8UV34_9BACL</name>
<dbReference type="Gene3D" id="3.40.630.30">
    <property type="match status" value="1"/>
</dbReference>
<dbReference type="SUPFAM" id="SSF55729">
    <property type="entry name" value="Acyl-CoA N-acyltransferases (Nat)"/>
    <property type="match status" value="1"/>
</dbReference>
<protein>
    <submittedName>
        <fullName evidence="2">GNAT family N-acetyltransferase</fullName>
    </submittedName>
</protein>
<gene>
    <name evidence="2" type="ORF">GQF01_02510</name>
</gene>
<dbReference type="GO" id="GO:0016747">
    <property type="term" value="F:acyltransferase activity, transferring groups other than amino-acyl groups"/>
    <property type="evidence" value="ECO:0007669"/>
    <property type="project" value="InterPro"/>
</dbReference>
<comment type="caution">
    <text evidence="2">The sequence shown here is derived from an EMBL/GenBank/DDBJ whole genome shotgun (WGS) entry which is preliminary data.</text>
</comment>
<evidence type="ECO:0000313" key="2">
    <source>
        <dbReference type="EMBL" id="MZQ81009.1"/>
    </source>
</evidence>